<dbReference type="PANTHER" id="PTHR33452:SF1">
    <property type="entry name" value="INNER MEMBRANE PROTEIN YPHA-RELATED"/>
    <property type="match status" value="1"/>
</dbReference>
<dbReference type="InterPro" id="IPR051907">
    <property type="entry name" value="DoxX-like_oxidoreductase"/>
</dbReference>
<evidence type="ECO:0000256" key="6">
    <source>
        <dbReference type="ARBA" id="ARBA00023136"/>
    </source>
</evidence>
<gene>
    <name evidence="8" type="ORF">ACFQRI_02560</name>
</gene>
<comment type="similarity">
    <text evidence="2">Belongs to the DoxX family.</text>
</comment>
<evidence type="ECO:0000313" key="8">
    <source>
        <dbReference type="EMBL" id="MFC7340279.1"/>
    </source>
</evidence>
<dbReference type="EMBL" id="JBHTCJ010000001">
    <property type="protein sequence ID" value="MFC7340279.1"/>
    <property type="molecule type" value="Genomic_DNA"/>
</dbReference>
<evidence type="ECO:0000256" key="1">
    <source>
        <dbReference type="ARBA" id="ARBA00004651"/>
    </source>
</evidence>
<evidence type="ECO:0000256" key="4">
    <source>
        <dbReference type="ARBA" id="ARBA00022692"/>
    </source>
</evidence>
<keyword evidence="5 7" id="KW-1133">Transmembrane helix</keyword>
<feature type="transmembrane region" description="Helical" evidence="7">
    <location>
        <begin position="7"/>
        <end position="25"/>
    </location>
</feature>
<keyword evidence="4 7" id="KW-0812">Transmembrane</keyword>
<evidence type="ECO:0000313" key="9">
    <source>
        <dbReference type="Proteomes" id="UP001596504"/>
    </source>
</evidence>
<feature type="transmembrane region" description="Helical" evidence="7">
    <location>
        <begin position="75"/>
        <end position="92"/>
    </location>
</feature>
<evidence type="ECO:0000256" key="7">
    <source>
        <dbReference type="SAM" id="Phobius"/>
    </source>
</evidence>
<dbReference type="RefSeq" id="WP_380663918.1">
    <property type="nucleotide sequence ID" value="NZ_JBHTCJ010000001.1"/>
</dbReference>
<proteinExistence type="inferred from homology"/>
<evidence type="ECO:0000256" key="3">
    <source>
        <dbReference type="ARBA" id="ARBA00022475"/>
    </source>
</evidence>
<evidence type="ECO:0000256" key="2">
    <source>
        <dbReference type="ARBA" id="ARBA00006679"/>
    </source>
</evidence>
<dbReference type="InterPro" id="IPR032808">
    <property type="entry name" value="DoxX"/>
</dbReference>
<reference evidence="9" key="1">
    <citation type="journal article" date="2019" name="Int. J. Syst. Evol. Microbiol.">
        <title>The Global Catalogue of Microorganisms (GCM) 10K type strain sequencing project: providing services to taxonomists for standard genome sequencing and annotation.</title>
        <authorList>
            <consortium name="The Broad Institute Genomics Platform"/>
            <consortium name="The Broad Institute Genome Sequencing Center for Infectious Disease"/>
            <person name="Wu L."/>
            <person name="Ma J."/>
        </authorList>
    </citation>
    <scope>NUCLEOTIDE SEQUENCE [LARGE SCALE GENOMIC DNA]</scope>
    <source>
        <strain evidence="9">WLHS5</strain>
    </source>
</reference>
<accession>A0ABW2LFX0</accession>
<dbReference type="PANTHER" id="PTHR33452">
    <property type="entry name" value="OXIDOREDUCTASE CATD-RELATED"/>
    <property type="match status" value="1"/>
</dbReference>
<keyword evidence="3" id="KW-1003">Cell membrane</keyword>
<comment type="subcellular location">
    <subcellularLocation>
        <location evidence="1">Cell membrane</location>
        <topology evidence="1">Multi-pass membrane protein</topology>
    </subcellularLocation>
</comment>
<protein>
    <submittedName>
        <fullName evidence="8">DoxX family protein</fullName>
    </submittedName>
</protein>
<feature type="transmembrane region" description="Helical" evidence="7">
    <location>
        <begin position="104"/>
        <end position="124"/>
    </location>
</feature>
<dbReference type="Pfam" id="PF07681">
    <property type="entry name" value="DoxX"/>
    <property type="match status" value="1"/>
</dbReference>
<sequence length="144" mass="15122">MQVLRDFFLIIGRIGIGVILIAHGWQKLVTNGVPATARGFRGMGVPAPEVAAWYATVVELAGGVLLILGLLMPLVGIAVAVDMAGAIVFVHLEHGLFSPMGFELPLAIGVATLALGFSSGRAAVDHALFSRLGRRKHAETETNV</sequence>
<keyword evidence="6 7" id="KW-0472">Membrane</keyword>
<evidence type="ECO:0000256" key="5">
    <source>
        <dbReference type="ARBA" id="ARBA00022989"/>
    </source>
</evidence>
<keyword evidence="9" id="KW-1185">Reference proteome</keyword>
<dbReference type="Proteomes" id="UP001596504">
    <property type="component" value="Unassembled WGS sequence"/>
</dbReference>
<comment type="caution">
    <text evidence="8">The sequence shown here is derived from an EMBL/GenBank/DDBJ whole genome shotgun (WGS) entry which is preliminary data.</text>
</comment>
<feature type="transmembrane region" description="Helical" evidence="7">
    <location>
        <begin position="50"/>
        <end position="68"/>
    </location>
</feature>
<organism evidence="8 9">
    <name type="scientific">Saccharopolyspora griseoalba</name>
    <dbReference type="NCBI Taxonomy" id="1431848"/>
    <lineage>
        <taxon>Bacteria</taxon>
        <taxon>Bacillati</taxon>
        <taxon>Actinomycetota</taxon>
        <taxon>Actinomycetes</taxon>
        <taxon>Pseudonocardiales</taxon>
        <taxon>Pseudonocardiaceae</taxon>
        <taxon>Saccharopolyspora</taxon>
    </lineage>
</organism>
<name>A0ABW2LFX0_9PSEU</name>